<dbReference type="EMBL" id="JAAFZH010000001">
    <property type="protein sequence ID" value="NDU93619.1"/>
    <property type="molecule type" value="Genomic_DNA"/>
</dbReference>
<feature type="chain" id="PRO_5026896390" description="DUF4270 domain-containing protein" evidence="1">
    <location>
        <begin position="21"/>
        <end position="408"/>
    </location>
</feature>
<evidence type="ECO:0000256" key="1">
    <source>
        <dbReference type="SAM" id="SignalP"/>
    </source>
</evidence>
<name>A0A6L9L9J0_9BACT</name>
<sequence>MRLRPIPACLSTVLACTLLACQSPEPVDDLITTAKIGAVTQTSSYLFTGAPGVRNSTLDDITGTMVGSIDGSPIAFGPDKSFPLEALTSFTPNEGKSKSIKLHAQNAQYNISMYFNGPFEAGRNYRVYDPSVDNGESKDDPYLVIPYIRVPEGQNGRDILNIADPNNQLRISAITPEYVDIEFFFTLKKTGAAQERLNIRVKNLLNENMNLRAQSEGEPFWDYTNMTRKIEALAYIPWPADGLSNYLTPTTTRVQINQTPLNAPISNFTYERATKPVDWQTISLYQTRPPQEQVYVEYAAGTNYAAAGWNQISIAWPNFTGVGIYTGDQVKLSFTNALNNLQDSDYWRIAPYALASTTTKWQVNVQSVTPDLIEGTYTIVDAPLYEKKGANLPASASVSGRFKVVYPR</sequence>
<organism evidence="2 3">
    <name type="scientific">Spirosoma terrae</name>
    <dbReference type="NCBI Taxonomy" id="1968276"/>
    <lineage>
        <taxon>Bacteria</taxon>
        <taxon>Pseudomonadati</taxon>
        <taxon>Bacteroidota</taxon>
        <taxon>Cytophagia</taxon>
        <taxon>Cytophagales</taxon>
        <taxon>Cytophagaceae</taxon>
        <taxon>Spirosoma</taxon>
    </lineage>
</organism>
<evidence type="ECO:0000313" key="2">
    <source>
        <dbReference type="EMBL" id="NDU93619.1"/>
    </source>
</evidence>
<evidence type="ECO:0000313" key="3">
    <source>
        <dbReference type="Proteomes" id="UP000474175"/>
    </source>
</evidence>
<keyword evidence="3" id="KW-1185">Reference proteome</keyword>
<evidence type="ECO:0008006" key="4">
    <source>
        <dbReference type="Google" id="ProtNLM"/>
    </source>
</evidence>
<comment type="caution">
    <text evidence="2">The sequence shown here is derived from an EMBL/GenBank/DDBJ whole genome shotgun (WGS) entry which is preliminary data.</text>
</comment>
<gene>
    <name evidence="2" type="ORF">GK108_01935</name>
</gene>
<reference evidence="2 3" key="1">
    <citation type="submission" date="2020-02" db="EMBL/GenBank/DDBJ databases">
        <title>Draft genome sequence of two Spirosoma agri KCTC 52727 and Spirosoma terrae KCTC 52035.</title>
        <authorList>
            <person name="Rojas J."/>
            <person name="Ambika Manirajan B."/>
            <person name="Suarez C."/>
            <person name="Ratering S."/>
            <person name="Schnell S."/>
        </authorList>
    </citation>
    <scope>NUCLEOTIDE SEQUENCE [LARGE SCALE GENOMIC DNA]</scope>
    <source>
        <strain evidence="2 3">KCTC 52035</strain>
    </source>
</reference>
<protein>
    <recommendedName>
        <fullName evidence="4">DUF4270 domain-containing protein</fullName>
    </recommendedName>
</protein>
<feature type="signal peptide" evidence="1">
    <location>
        <begin position="1"/>
        <end position="20"/>
    </location>
</feature>
<accession>A0A6L9L9J0</accession>
<dbReference type="RefSeq" id="WP_163941944.1">
    <property type="nucleotide sequence ID" value="NZ_JAAFZH010000001.1"/>
</dbReference>
<proteinExistence type="predicted"/>
<dbReference type="Proteomes" id="UP000474175">
    <property type="component" value="Unassembled WGS sequence"/>
</dbReference>
<dbReference type="AlphaFoldDB" id="A0A6L9L9J0"/>
<keyword evidence="1" id="KW-0732">Signal</keyword>
<dbReference type="PROSITE" id="PS51257">
    <property type="entry name" value="PROKAR_LIPOPROTEIN"/>
    <property type="match status" value="1"/>
</dbReference>